<evidence type="ECO:0000313" key="1">
    <source>
        <dbReference type="EMBL" id="CAC5364234.1"/>
    </source>
</evidence>
<protein>
    <submittedName>
        <fullName evidence="1">Uncharacterized protein</fullName>
    </submittedName>
</protein>
<keyword evidence="2" id="KW-1185">Reference proteome</keyword>
<proteinExistence type="predicted"/>
<name>A0A6J8ABA2_MYTCO</name>
<organism evidence="1 2">
    <name type="scientific">Mytilus coruscus</name>
    <name type="common">Sea mussel</name>
    <dbReference type="NCBI Taxonomy" id="42192"/>
    <lineage>
        <taxon>Eukaryota</taxon>
        <taxon>Metazoa</taxon>
        <taxon>Spiralia</taxon>
        <taxon>Lophotrochozoa</taxon>
        <taxon>Mollusca</taxon>
        <taxon>Bivalvia</taxon>
        <taxon>Autobranchia</taxon>
        <taxon>Pteriomorphia</taxon>
        <taxon>Mytilida</taxon>
        <taxon>Mytiloidea</taxon>
        <taxon>Mytilidae</taxon>
        <taxon>Mytilinae</taxon>
        <taxon>Mytilus</taxon>
    </lineage>
</organism>
<gene>
    <name evidence="1" type="ORF">MCOR_5351</name>
</gene>
<evidence type="ECO:0000313" key="2">
    <source>
        <dbReference type="Proteomes" id="UP000507470"/>
    </source>
</evidence>
<dbReference type="EMBL" id="CACVKT020000958">
    <property type="protein sequence ID" value="CAC5364234.1"/>
    <property type="molecule type" value="Genomic_DNA"/>
</dbReference>
<dbReference type="Proteomes" id="UP000507470">
    <property type="component" value="Unassembled WGS sequence"/>
</dbReference>
<dbReference type="OrthoDB" id="6156930at2759"/>
<sequence length="165" mass="19467">MWLLTSLEGPNCGKKCYSVKTRQFLHETFVENWKAQIFYSPKSINYRIYKTEFGLEKYLSVLPPDLMYNIIKLRCGNQKLKIEAGRFFTIDRSERICDLCDKEQLGDEFHIFNWNVCSAERHEFIPVHIYNDSNIISLSEIMNSHDKYTLVGLAKFCKIVMSVFK</sequence>
<reference evidence="1 2" key="1">
    <citation type="submission" date="2020-06" db="EMBL/GenBank/DDBJ databases">
        <authorList>
            <person name="Li R."/>
            <person name="Bekaert M."/>
        </authorList>
    </citation>
    <scope>NUCLEOTIDE SEQUENCE [LARGE SCALE GENOMIC DNA]</scope>
    <source>
        <strain evidence="2">wild</strain>
    </source>
</reference>
<accession>A0A6J8ABA2</accession>
<dbReference type="AlphaFoldDB" id="A0A6J8ABA2"/>